<feature type="transmembrane region" description="Helical" evidence="5">
    <location>
        <begin position="107"/>
        <end position="130"/>
    </location>
</feature>
<dbReference type="PANTHER" id="PTHR35814:SF1">
    <property type="entry name" value="GLUTATHIONE S-TRANSFERASE-RELATED"/>
    <property type="match status" value="1"/>
</dbReference>
<evidence type="ECO:0000256" key="2">
    <source>
        <dbReference type="ARBA" id="ARBA00022692"/>
    </source>
</evidence>
<evidence type="ECO:0008006" key="8">
    <source>
        <dbReference type="Google" id="ProtNLM"/>
    </source>
</evidence>
<dbReference type="Proteomes" id="UP000739180">
    <property type="component" value="Unassembled WGS sequence"/>
</dbReference>
<comment type="subcellular location">
    <subcellularLocation>
        <location evidence="1">Membrane</location>
    </subcellularLocation>
</comment>
<evidence type="ECO:0000256" key="1">
    <source>
        <dbReference type="ARBA" id="ARBA00004370"/>
    </source>
</evidence>
<dbReference type="Pfam" id="PF01124">
    <property type="entry name" value="MAPEG"/>
    <property type="match status" value="1"/>
</dbReference>
<accession>A0ABY2XQI2</accession>
<keyword evidence="7" id="KW-1185">Reference proteome</keyword>
<evidence type="ECO:0000313" key="7">
    <source>
        <dbReference type="Proteomes" id="UP000739180"/>
    </source>
</evidence>
<proteinExistence type="predicted"/>
<dbReference type="PANTHER" id="PTHR35814">
    <property type="match status" value="1"/>
</dbReference>
<gene>
    <name evidence="6" type="ORF">FGS76_02960</name>
</gene>
<reference evidence="6 7" key="1">
    <citation type="submission" date="2019-05" db="EMBL/GenBank/DDBJ databases">
        <title>Genome of Alcanivorax gelatiniphagus, an oil degrading marine bacteria.</title>
        <authorList>
            <person name="Kwon K.K."/>
        </authorList>
    </citation>
    <scope>NUCLEOTIDE SEQUENCE [LARGE SCALE GENOMIC DNA]</scope>
    <source>
        <strain evidence="6 7">MEBiC 08158</strain>
    </source>
</reference>
<dbReference type="RefSeq" id="WP_138771142.1">
    <property type="nucleotide sequence ID" value="NZ_JBHSSX010000114.1"/>
</dbReference>
<comment type="caution">
    <text evidence="6">The sequence shown here is derived from an EMBL/GenBank/DDBJ whole genome shotgun (WGS) entry which is preliminary data.</text>
</comment>
<evidence type="ECO:0000313" key="6">
    <source>
        <dbReference type="EMBL" id="TMW14470.1"/>
    </source>
</evidence>
<feature type="transmembrane region" description="Helical" evidence="5">
    <location>
        <begin position="78"/>
        <end position="95"/>
    </location>
</feature>
<dbReference type="EMBL" id="VCQT01000014">
    <property type="protein sequence ID" value="TMW14470.1"/>
    <property type="molecule type" value="Genomic_DNA"/>
</dbReference>
<keyword evidence="2 5" id="KW-0812">Transmembrane</keyword>
<keyword evidence="3 5" id="KW-1133">Transmembrane helix</keyword>
<dbReference type="InterPro" id="IPR023352">
    <property type="entry name" value="MAPEG-like_dom_sf"/>
</dbReference>
<dbReference type="SUPFAM" id="SSF161084">
    <property type="entry name" value="MAPEG domain-like"/>
    <property type="match status" value="1"/>
</dbReference>
<feature type="transmembrane region" description="Helical" evidence="5">
    <location>
        <begin position="6"/>
        <end position="24"/>
    </location>
</feature>
<dbReference type="Gene3D" id="1.20.120.550">
    <property type="entry name" value="Membrane associated eicosanoid/glutathione metabolism-like domain"/>
    <property type="match status" value="1"/>
</dbReference>
<sequence length="132" mass="14005">MFPITALYAALCGLLILALSFNVVRYRFGRGVSLGDGGDIHINRAVRAHGNAVEYVPLALILIGLLEGNNGNAWALNLYGLVLVLGRLAHAWGMVGPGSEVNSFRKLGIVATWAVLLAASVHLLVIVGLYRG</sequence>
<evidence type="ECO:0000256" key="4">
    <source>
        <dbReference type="ARBA" id="ARBA00023136"/>
    </source>
</evidence>
<dbReference type="InterPro" id="IPR001129">
    <property type="entry name" value="Membr-assoc_MAPEG"/>
</dbReference>
<evidence type="ECO:0000256" key="3">
    <source>
        <dbReference type="ARBA" id="ARBA00022989"/>
    </source>
</evidence>
<name>A0ABY2XQI2_9GAMM</name>
<protein>
    <recommendedName>
        <fullName evidence="8">Glutathione S-transferase</fullName>
    </recommendedName>
</protein>
<evidence type="ECO:0000256" key="5">
    <source>
        <dbReference type="SAM" id="Phobius"/>
    </source>
</evidence>
<feature type="transmembrane region" description="Helical" evidence="5">
    <location>
        <begin position="45"/>
        <end position="66"/>
    </location>
</feature>
<organism evidence="6 7">
    <name type="scientific">Alloalcanivorax gelatiniphagus</name>
    <dbReference type="NCBI Taxonomy" id="1194167"/>
    <lineage>
        <taxon>Bacteria</taxon>
        <taxon>Pseudomonadati</taxon>
        <taxon>Pseudomonadota</taxon>
        <taxon>Gammaproteobacteria</taxon>
        <taxon>Oceanospirillales</taxon>
        <taxon>Alcanivoracaceae</taxon>
        <taxon>Alloalcanivorax</taxon>
    </lineage>
</organism>
<keyword evidence="4 5" id="KW-0472">Membrane</keyword>